<accession>A0AAW9A4G4</accession>
<organism evidence="1 2">
    <name type="scientific">Sporosarcina thermotolerans</name>
    <dbReference type="NCBI Taxonomy" id="633404"/>
    <lineage>
        <taxon>Bacteria</taxon>
        <taxon>Bacillati</taxon>
        <taxon>Bacillota</taxon>
        <taxon>Bacilli</taxon>
        <taxon>Bacillales</taxon>
        <taxon>Caryophanaceae</taxon>
        <taxon>Sporosarcina</taxon>
    </lineage>
</organism>
<gene>
    <name evidence="1" type="ORF">QTL97_03145</name>
</gene>
<comment type="caution">
    <text evidence="1">The sequence shown here is derived from an EMBL/GenBank/DDBJ whole genome shotgun (WGS) entry which is preliminary data.</text>
</comment>
<evidence type="ECO:0000313" key="1">
    <source>
        <dbReference type="EMBL" id="MDW0115937.1"/>
    </source>
</evidence>
<sequence>MRNMLIALGLIITTHSTLTHHPVVVNEPVEPAYAKWGQLAMKEVKAKYPNAEIIDYLHEGTESVGDSTIEKFKLWLKEGNREFGVFVRITYTTKTGELKGIDYRESDR</sequence>
<reference evidence="1 2" key="1">
    <citation type="submission" date="2023-06" db="EMBL/GenBank/DDBJ databases">
        <title>Sporosarcina sp. nov., isolated from Korean traditional fermented seafood 'Jeotgal'.</title>
        <authorList>
            <person name="Yang A.I."/>
            <person name="Shin N.-R."/>
        </authorList>
    </citation>
    <scope>NUCLEOTIDE SEQUENCE [LARGE SCALE GENOMIC DNA]</scope>
    <source>
        <strain evidence="1 2">KCTC43456</strain>
    </source>
</reference>
<dbReference type="Pfam" id="PF13028">
    <property type="entry name" value="DUF3889"/>
    <property type="match status" value="1"/>
</dbReference>
<dbReference type="Proteomes" id="UP001271648">
    <property type="component" value="Unassembled WGS sequence"/>
</dbReference>
<dbReference type="AlphaFoldDB" id="A0AAW9A4G4"/>
<dbReference type="Gene3D" id="3.10.450.390">
    <property type="entry name" value="Protein of unknown function DUF3889"/>
    <property type="match status" value="1"/>
</dbReference>
<dbReference type="RefSeq" id="WP_283731556.1">
    <property type="nucleotide sequence ID" value="NZ_CP125968.1"/>
</dbReference>
<evidence type="ECO:0000313" key="2">
    <source>
        <dbReference type="Proteomes" id="UP001271648"/>
    </source>
</evidence>
<dbReference type="InterPro" id="IPR024987">
    <property type="entry name" value="DUF3889"/>
</dbReference>
<name>A0AAW9A4G4_9BACL</name>
<protein>
    <submittedName>
        <fullName evidence="1">DUF3889 domain-containing protein</fullName>
    </submittedName>
</protein>
<dbReference type="EMBL" id="JAUBDJ010000001">
    <property type="protein sequence ID" value="MDW0115937.1"/>
    <property type="molecule type" value="Genomic_DNA"/>
</dbReference>
<proteinExistence type="predicted"/>
<keyword evidence="2" id="KW-1185">Reference proteome</keyword>